<keyword evidence="1" id="KW-0472">Membrane</keyword>
<dbReference type="EnsemblPlants" id="MELO3C030917.2.1">
    <property type="protein sequence ID" value="MELO3C030917.2.1"/>
    <property type="gene ID" value="MELO3C030917.2"/>
</dbReference>
<name>A0A9I9EAJ3_CUCME</name>
<organism evidence="2">
    <name type="scientific">Cucumis melo</name>
    <name type="common">Muskmelon</name>
    <dbReference type="NCBI Taxonomy" id="3656"/>
    <lineage>
        <taxon>Eukaryota</taxon>
        <taxon>Viridiplantae</taxon>
        <taxon>Streptophyta</taxon>
        <taxon>Embryophyta</taxon>
        <taxon>Tracheophyta</taxon>
        <taxon>Spermatophyta</taxon>
        <taxon>Magnoliopsida</taxon>
        <taxon>eudicotyledons</taxon>
        <taxon>Gunneridae</taxon>
        <taxon>Pentapetalae</taxon>
        <taxon>rosids</taxon>
        <taxon>fabids</taxon>
        <taxon>Cucurbitales</taxon>
        <taxon>Cucurbitaceae</taxon>
        <taxon>Benincaseae</taxon>
        <taxon>Cucumis</taxon>
    </lineage>
</organism>
<reference evidence="2" key="1">
    <citation type="submission" date="2023-03" db="UniProtKB">
        <authorList>
            <consortium name="EnsemblPlants"/>
        </authorList>
    </citation>
    <scope>IDENTIFICATION</scope>
</reference>
<evidence type="ECO:0000256" key="1">
    <source>
        <dbReference type="SAM" id="Phobius"/>
    </source>
</evidence>
<dbReference type="AlphaFoldDB" id="A0A9I9EAJ3"/>
<keyword evidence="1" id="KW-1133">Transmembrane helix</keyword>
<evidence type="ECO:0008006" key="3">
    <source>
        <dbReference type="Google" id="ProtNLM"/>
    </source>
</evidence>
<sequence>MKKRENFEFEPPLRLTLLMKNSFYSNSSKLDPKIDGMSNMSTSFEFNQFRSQAHESKEGSSPQLLVLRNLLLSLILLIFHPFVFFMV</sequence>
<protein>
    <recommendedName>
        <fullName evidence="3">Transmembrane protein</fullName>
    </recommendedName>
</protein>
<evidence type="ECO:0000313" key="2">
    <source>
        <dbReference type="EnsemblPlants" id="MELO3C030917.2.1"/>
    </source>
</evidence>
<dbReference type="Gramene" id="MELO3C030917.2.1">
    <property type="protein sequence ID" value="MELO3C030917.2.1"/>
    <property type="gene ID" value="MELO3C030917.2"/>
</dbReference>
<feature type="transmembrane region" description="Helical" evidence="1">
    <location>
        <begin position="65"/>
        <end position="86"/>
    </location>
</feature>
<accession>A0A9I9EAJ3</accession>
<proteinExistence type="predicted"/>
<keyword evidence="1" id="KW-0812">Transmembrane</keyword>